<reference evidence="2" key="3">
    <citation type="submission" date="2017-01" db="EMBL/GenBank/DDBJ databases">
        <authorList>
            <person name="Mah S.A."/>
            <person name="Swanson W.J."/>
            <person name="Moy G.W."/>
            <person name="Vacquier V.D."/>
        </authorList>
    </citation>
    <scope>NUCLEOTIDE SEQUENCE [LARGE SCALE GENOMIC DNA]</scope>
    <source>
        <strain evidence="2">DSM 21068</strain>
    </source>
</reference>
<name>A0A1N7LZ27_9FLAO</name>
<evidence type="ECO:0000313" key="4">
    <source>
        <dbReference type="Proteomes" id="UP000238314"/>
    </source>
</evidence>
<evidence type="ECO:0000313" key="1">
    <source>
        <dbReference type="EMBL" id="PQA94825.1"/>
    </source>
</evidence>
<reference evidence="1 4" key="1">
    <citation type="submission" date="2016-11" db="EMBL/GenBank/DDBJ databases">
        <title>Whole genomes of Flavobacteriaceae.</title>
        <authorList>
            <person name="Stine C."/>
            <person name="Li C."/>
            <person name="Tadesse D."/>
        </authorList>
    </citation>
    <scope>NUCLEOTIDE SEQUENCE [LARGE SCALE GENOMIC DNA]</scope>
    <source>
        <strain evidence="1 4">DSM 21068</strain>
    </source>
</reference>
<evidence type="ECO:0008006" key="5">
    <source>
        <dbReference type="Google" id="ProtNLM"/>
    </source>
</evidence>
<dbReference type="OrthoDB" id="1491023at2"/>
<accession>A0A1N7LZ27</accession>
<dbReference type="AlphaFoldDB" id="A0A1N7LZ27"/>
<keyword evidence="4" id="KW-1185">Reference proteome</keyword>
<proteinExistence type="predicted"/>
<evidence type="ECO:0000313" key="2">
    <source>
        <dbReference type="EMBL" id="SIS79067.1"/>
    </source>
</evidence>
<sequence length="502" mass="57203">MGIQDITLNRNNYINVGKEGSFLSGNDPIFNSTPQEIDQLFKELKDNNKTKIVLYFHGGLVPAKDGMDTAKRIVHYVEKNTDAHPICFIWETGLYKTVMHNLSIVEKSEFFKKLMVKVIKIAGKKLGIEAIDGIGNSKGVETMKEAEIQNELDKEEPFQNYHVNVSSKSASVIDAETVKTEIELEARLLPEIEAELEEEIESDDEFKRIAAEEKSDEETKLMNPLYQEAEITEGKGIISSAKLITASVKITYNVIKRHIQKRDHDFYPTVIEEILREVYVSNIGNWLWGSMKKKAADMWKPSNFTGDYQNWHVGSYFVKKIEEYQKEIGKPLTIDLVGHSAGSIVICELFKIVKSEKSNLKFRNIMFFAPACRCDLFDEAILSSQERFSSFRIFTMKDDLEKQDHLVKFLYPRSLLYLISGILEEERDACILGLQRHITGNLPYLGDLFTRIKTFLADDGKIVYSKSDDTALSGFKTGSLSHGGFDDDKETTLDSMVYIINQ</sequence>
<dbReference type="STRING" id="551459.SAMN05421796_103215"/>
<dbReference type="Proteomes" id="UP000186246">
    <property type="component" value="Unassembled WGS sequence"/>
</dbReference>
<reference evidence="3" key="2">
    <citation type="submission" date="2017-01" db="EMBL/GenBank/DDBJ databases">
        <authorList>
            <person name="Varghese N."/>
            <person name="Submissions S."/>
        </authorList>
    </citation>
    <scope>NUCLEOTIDE SEQUENCE [LARGE SCALE GENOMIC DNA]</scope>
    <source>
        <strain evidence="3">DSM 21068</strain>
    </source>
</reference>
<organism evidence="2 3">
    <name type="scientific">Chryseobacterium piscicola</name>
    <dbReference type="NCBI Taxonomy" id="551459"/>
    <lineage>
        <taxon>Bacteria</taxon>
        <taxon>Pseudomonadati</taxon>
        <taxon>Bacteroidota</taxon>
        <taxon>Flavobacteriia</taxon>
        <taxon>Flavobacteriales</taxon>
        <taxon>Weeksellaceae</taxon>
        <taxon>Chryseobacterium group</taxon>
        <taxon>Chryseobacterium</taxon>
    </lineage>
</organism>
<dbReference type="EMBL" id="MUGO01000009">
    <property type="protein sequence ID" value="PQA94825.1"/>
    <property type="molecule type" value="Genomic_DNA"/>
</dbReference>
<protein>
    <recommendedName>
        <fullName evidence="5">Alpha/beta hydrolase</fullName>
    </recommendedName>
</protein>
<gene>
    <name evidence="1" type="ORF">B0A70_06875</name>
    <name evidence="2" type="ORF">SAMN05421796_103215</name>
</gene>
<dbReference type="RefSeq" id="WP_076451217.1">
    <property type="nucleotide sequence ID" value="NZ_FTOJ01000003.1"/>
</dbReference>
<dbReference type="EMBL" id="FTOJ01000003">
    <property type="protein sequence ID" value="SIS79067.1"/>
    <property type="molecule type" value="Genomic_DNA"/>
</dbReference>
<dbReference type="Proteomes" id="UP000238314">
    <property type="component" value="Unassembled WGS sequence"/>
</dbReference>
<evidence type="ECO:0000313" key="3">
    <source>
        <dbReference type="Proteomes" id="UP000186246"/>
    </source>
</evidence>